<keyword evidence="5" id="KW-0560">Oxidoreductase</keyword>
<protein>
    <submittedName>
        <fullName evidence="10">Prolyl 4-hydroxylase subunit alpha-2-like</fullName>
    </submittedName>
</protein>
<feature type="domain" description="Prolyl 4-hydroxylase alpha subunit" evidence="8">
    <location>
        <begin position="322"/>
        <end position="476"/>
    </location>
</feature>
<keyword evidence="4" id="KW-0223">Dioxygenase</keyword>
<dbReference type="Pfam" id="PF13640">
    <property type="entry name" value="2OG-FeII_Oxy_3"/>
    <property type="match status" value="1"/>
</dbReference>
<sequence>MVNLRQLFLIFMANFGLQIKAELSNWPDPYNVAISSVAQLSLLKLKEQQVNNLYNYKEELKMHLKQVLLAVKHSRQLLKTASQYPNNLLIGFKLLRHLHNDWPEYLKFMNIKLGTKEMEFSQKQLRVLPTSDDFTDALTAIYRLQTVYDLDAADMVRGILDGKEYKVKPWGTDECLIFGLMYQTVKLYNLSENWLQLALFYYSEYSHEKQIDVTLWKYHNMLEYMVEAHKGMGNYLEAKQYALEFLAIQPNNSYMLSQLPKLDYLHENPIDITQVDKDFQHQKTLCTKKYKKNSNDLLCYYANWSPFLLLAPIKVEQLSREIYLNIYPDFISEKEIDILKTTSKDKLQRIEGLSWNCSCTVAELSNDIVRNINQRIMDITGMKLDNNNVLQVINYGMAGNYNPDDTEKSSNDHKGNVLIYLSDAEQGGETVFDSLELKIKPIKGSMLIWGNQKGTVFHHQCPLLKGNMWLASKRLK</sequence>
<accession>A0A6P4IPM3</accession>
<dbReference type="Gene3D" id="2.60.120.620">
    <property type="entry name" value="q2cbj1_9rhob like domain"/>
    <property type="match status" value="1"/>
</dbReference>
<organism evidence="9 10">
    <name type="scientific">Drosophila kikkawai</name>
    <name type="common">Fruit fly</name>
    <dbReference type="NCBI Taxonomy" id="30033"/>
    <lineage>
        <taxon>Eukaryota</taxon>
        <taxon>Metazoa</taxon>
        <taxon>Ecdysozoa</taxon>
        <taxon>Arthropoda</taxon>
        <taxon>Hexapoda</taxon>
        <taxon>Insecta</taxon>
        <taxon>Pterygota</taxon>
        <taxon>Neoptera</taxon>
        <taxon>Endopterygota</taxon>
        <taxon>Diptera</taxon>
        <taxon>Brachycera</taxon>
        <taxon>Muscomorpha</taxon>
        <taxon>Ephydroidea</taxon>
        <taxon>Drosophilidae</taxon>
        <taxon>Drosophila</taxon>
        <taxon>Sophophora</taxon>
    </lineage>
</organism>
<evidence type="ECO:0000256" key="2">
    <source>
        <dbReference type="ARBA" id="ARBA00022723"/>
    </source>
</evidence>
<dbReference type="GO" id="GO:0004656">
    <property type="term" value="F:procollagen-proline 4-dioxygenase activity"/>
    <property type="evidence" value="ECO:0007669"/>
    <property type="project" value="InterPro"/>
</dbReference>
<dbReference type="GO" id="GO:0005506">
    <property type="term" value="F:iron ion binding"/>
    <property type="evidence" value="ECO:0007669"/>
    <property type="project" value="InterPro"/>
</dbReference>
<dbReference type="Pfam" id="PF08336">
    <property type="entry name" value="P4Ha_N"/>
    <property type="match status" value="1"/>
</dbReference>
<evidence type="ECO:0000256" key="6">
    <source>
        <dbReference type="ARBA" id="ARBA00023004"/>
    </source>
</evidence>
<dbReference type="Gene3D" id="1.25.40.10">
    <property type="entry name" value="Tetratricopeptide repeat domain"/>
    <property type="match status" value="1"/>
</dbReference>
<evidence type="ECO:0000259" key="8">
    <source>
        <dbReference type="SMART" id="SM00702"/>
    </source>
</evidence>
<dbReference type="PANTHER" id="PTHR10869:SF244">
    <property type="entry name" value="PROLYL 4-HYDROXYLASE SUBUNIT ALPHA-2"/>
    <property type="match status" value="1"/>
</dbReference>
<reference evidence="10" key="1">
    <citation type="submission" date="2025-08" db="UniProtKB">
        <authorList>
            <consortium name="RefSeq"/>
        </authorList>
    </citation>
    <scope>IDENTIFICATION</scope>
    <source>
        <strain evidence="10">14028-0561.14</strain>
        <tissue evidence="10">Whole fly</tissue>
    </source>
</reference>
<dbReference type="SUPFAM" id="SSF48452">
    <property type="entry name" value="TPR-like"/>
    <property type="match status" value="1"/>
</dbReference>
<keyword evidence="9" id="KW-1185">Reference proteome</keyword>
<name>A0A6P4IPM3_DROKI</name>
<feature type="signal peptide" evidence="7">
    <location>
        <begin position="1"/>
        <end position="21"/>
    </location>
</feature>
<proteinExistence type="predicted"/>
<evidence type="ECO:0000313" key="10">
    <source>
        <dbReference type="RefSeq" id="XP_017030922.1"/>
    </source>
</evidence>
<keyword evidence="6" id="KW-0408">Iron</keyword>
<dbReference type="GeneID" id="108080609"/>
<dbReference type="InterPro" id="IPR045054">
    <property type="entry name" value="P4HA-like"/>
</dbReference>
<dbReference type="PANTHER" id="PTHR10869">
    <property type="entry name" value="PROLYL 4-HYDROXYLASE ALPHA SUBUNIT"/>
    <property type="match status" value="1"/>
</dbReference>
<dbReference type="InterPro" id="IPR044862">
    <property type="entry name" value="Pro_4_hyd_alph_FE2OG_OXY"/>
</dbReference>
<comment type="cofactor">
    <cofactor evidence="1">
        <name>L-ascorbate</name>
        <dbReference type="ChEBI" id="CHEBI:38290"/>
    </cofactor>
</comment>
<keyword evidence="3" id="KW-0847">Vitamin C</keyword>
<evidence type="ECO:0000313" key="9">
    <source>
        <dbReference type="Proteomes" id="UP001652661"/>
    </source>
</evidence>
<evidence type="ECO:0000256" key="4">
    <source>
        <dbReference type="ARBA" id="ARBA00022964"/>
    </source>
</evidence>
<dbReference type="AlphaFoldDB" id="A0A6P4IPM3"/>
<dbReference type="InterPro" id="IPR006620">
    <property type="entry name" value="Pro_4_hyd_alph"/>
</dbReference>
<dbReference type="InterPro" id="IPR013547">
    <property type="entry name" value="P4H_N"/>
</dbReference>
<feature type="chain" id="PRO_5028340362" evidence="7">
    <location>
        <begin position="22"/>
        <end position="476"/>
    </location>
</feature>
<evidence type="ECO:0000256" key="1">
    <source>
        <dbReference type="ARBA" id="ARBA00001961"/>
    </source>
</evidence>
<dbReference type="SMART" id="SM00702">
    <property type="entry name" value="P4Hc"/>
    <property type="match status" value="1"/>
</dbReference>
<dbReference type="RefSeq" id="XP_017030922.1">
    <property type="nucleotide sequence ID" value="XM_017175433.3"/>
</dbReference>
<keyword evidence="7" id="KW-0732">Signal</keyword>
<dbReference type="InterPro" id="IPR011990">
    <property type="entry name" value="TPR-like_helical_dom_sf"/>
</dbReference>
<dbReference type="Proteomes" id="UP001652661">
    <property type="component" value="Chromosome 3L"/>
</dbReference>
<evidence type="ECO:0000256" key="3">
    <source>
        <dbReference type="ARBA" id="ARBA00022896"/>
    </source>
</evidence>
<dbReference type="GO" id="GO:0031418">
    <property type="term" value="F:L-ascorbic acid binding"/>
    <property type="evidence" value="ECO:0007669"/>
    <property type="project" value="UniProtKB-KW"/>
</dbReference>
<evidence type="ECO:0000256" key="5">
    <source>
        <dbReference type="ARBA" id="ARBA00023002"/>
    </source>
</evidence>
<dbReference type="OrthoDB" id="420380at2759"/>
<dbReference type="GO" id="GO:0005783">
    <property type="term" value="C:endoplasmic reticulum"/>
    <property type="evidence" value="ECO:0007669"/>
    <property type="project" value="InterPro"/>
</dbReference>
<gene>
    <name evidence="10" type="primary">LOC108080609</name>
</gene>
<keyword evidence="2" id="KW-0479">Metal-binding</keyword>
<evidence type="ECO:0000256" key="7">
    <source>
        <dbReference type="SAM" id="SignalP"/>
    </source>
</evidence>